<comment type="caution">
    <text evidence="5">The sequence shown here is derived from an EMBL/GenBank/DDBJ whole genome shotgun (WGS) entry which is preliminary data.</text>
</comment>
<keyword evidence="1" id="KW-0805">Transcription regulation</keyword>
<evidence type="ECO:0000256" key="2">
    <source>
        <dbReference type="ARBA" id="ARBA00023163"/>
    </source>
</evidence>
<comment type="caution">
    <text evidence="3">Lacks conserved residue(s) required for the propagation of feature annotation.</text>
</comment>
<evidence type="ECO:0000313" key="6">
    <source>
        <dbReference type="Proteomes" id="UP000275267"/>
    </source>
</evidence>
<feature type="compositionally biased region" description="Polar residues" evidence="4">
    <location>
        <begin position="356"/>
        <end position="372"/>
    </location>
</feature>
<protein>
    <submittedName>
        <fullName evidence="5">Uncharacterized protein</fullName>
    </submittedName>
</protein>
<feature type="region of interest" description="Leucine repeat I (LRI)" evidence="3">
    <location>
        <begin position="387"/>
        <end position="447"/>
    </location>
</feature>
<dbReference type="PROSITE" id="PS50985">
    <property type="entry name" value="GRAS"/>
    <property type="match status" value="1"/>
</dbReference>
<accession>A0A3L6TMC7</accession>
<feature type="short sequence motif" description="VHIID" evidence="3">
    <location>
        <begin position="497"/>
        <end position="501"/>
    </location>
</feature>
<dbReference type="EMBL" id="PQIB02000001">
    <property type="protein sequence ID" value="RLN41402.1"/>
    <property type="molecule type" value="Genomic_DNA"/>
</dbReference>
<evidence type="ECO:0000313" key="5">
    <source>
        <dbReference type="EMBL" id="RLN41402.1"/>
    </source>
</evidence>
<feature type="region of interest" description="Disordered" evidence="4">
    <location>
        <begin position="59"/>
        <end position="102"/>
    </location>
</feature>
<gene>
    <name evidence="5" type="ORF">C2845_PM01G35700</name>
</gene>
<dbReference type="Pfam" id="PF03514">
    <property type="entry name" value="GRAS"/>
    <property type="match status" value="1"/>
</dbReference>
<dbReference type="AlphaFoldDB" id="A0A3L6TMC7"/>
<feature type="region of interest" description="Disordered" evidence="4">
    <location>
        <begin position="356"/>
        <end position="383"/>
    </location>
</feature>
<dbReference type="STRING" id="4540.A0A3L6TMC7"/>
<keyword evidence="2" id="KW-0804">Transcription</keyword>
<evidence type="ECO:0000256" key="4">
    <source>
        <dbReference type="SAM" id="MobiDB-lite"/>
    </source>
</evidence>
<feature type="compositionally biased region" description="Basic residues" evidence="4">
    <location>
        <begin position="71"/>
        <end position="83"/>
    </location>
</feature>
<keyword evidence="6" id="KW-1185">Reference proteome</keyword>
<dbReference type="OrthoDB" id="642970at2759"/>
<reference evidence="6" key="1">
    <citation type="journal article" date="2019" name="Nat. Commun.">
        <title>The genome of broomcorn millet.</title>
        <authorList>
            <person name="Zou C."/>
            <person name="Miki D."/>
            <person name="Li D."/>
            <person name="Tang Q."/>
            <person name="Xiao L."/>
            <person name="Rajput S."/>
            <person name="Deng P."/>
            <person name="Jia W."/>
            <person name="Huang R."/>
            <person name="Zhang M."/>
            <person name="Sun Y."/>
            <person name="Hu J."/>
            <person name="Fu X."/>
            <person name="Schnable P.S."/>
            <person name="Li F."/>
            <person name="Zhang H."/>
            <person name="Feng B."/>
            <person name="Zhu X."/>
            <person name="Liu R."/>
            <person name="Schnable J.C."/>
            <person name="Zhu J.-K."/>
            <person name="Zhang H."/>
        </authorList>
    </citation>
    <scope>NUCLEOTIDE SEQUENCE [LARGE SCALE GENOMIC DNA]</scope>
</reference>
<proteinExistence type="inferred from homology"/>
<evidence type="ECO:0000256" key="1">
    <source>
        <dbReference type="ARBA" id="ARBA00023015"/>
    </source>
</evidence>
<dbReference type="InterPro" id="IPR005202">
    <property type="entry name" value="TF_GRAS"/>
</dbReference>
<organism evidence="5 6">
    <name type="scientific">Panicum miliaceum</name>
    <name type="common">Proso millet</name>
    <name type="synonym">Broomcorn millet</name>
    <dbReference type="NCBI Taxonomy" id="4540"/>
    <lineage>
        <taxon>Eukaryota</taxon>
        <taxon>Viridiplantae</taxon>
        <taxon>Streptophyta</taxon>
        <taxon>Embryophyta</taxon>
        <taxon>Tracheophyta</taxon>
        <taxon>Spermatophyta</taxon>
        <taxon>Magnoliopsida</taxon>
        <taxon>Liliopsida</taxon>
        <taxon>Poales</taxon>
        <taxon>Poaceae</taxon>
        <taxon>PACMAD clade</taxon>
        <taxon>Panicoideae</taxon>
        <taxon>Panicodae</taxon>
        <taxon>Paniceae</taxon>
        <taxon>Panicinae</taxon>
        <taxon>Panicum</taxon>
        <taxon>Panicum sect. Panicum</taxon>
    </lineage>
</organism>
<dbReference type="Proteomes" id="UP000275267">
    <property type="component" value="Unassembled WGS sequence"/>
</dbReference>
<comment type="similarity">
    <text evidence="3">Belongs to the GRAS family.</text>
</comment>
<name>A0A3L6TMC7_PANMI</name>
<dbReference type="PANTHER" id="PTHR31636">
    <property type="entry name" value="OSJNBA0084A10.13 PROTEIN-RELATED"/>
    <property type="match status" value="1"/>
</dbReference>
<evidence type="ECO:0000256" key="3">
    <source>
        <dbReference type="PROSITE-ProRule" id="PRU01191"/>
    </source>
</evidence>
<sequence>MPAELPSKEEAMEAWNGRTWRSPRQLQPRLLVGSWAFSSASSLMWSPFHQCITCRRTRQAQSFQRTDSGHPPRRSRQTPRRRPQPIAQQSEPPRRIRPASLQSAGRRIRECLIVCKDSGGVQCPPIVPGWHVGPTVQDISNPGWELTSVKHVRFNESTKRNLQRQTNSNFTASLVLSSGLSDSQSYSLSNALHGICSCDHPKTLDGSFSKFNGQPCSSCSVAISSGNNHYNDNLQAFEAPWSLSDIVGETRQFTQNTYTTDLGLNVGGLSIVENNSRYNQPLQINVGESRKHALFEVQCPKMNSRKENLDLLEGRSTKQFATSSNEPTRDEIFDKGLLCSEHEPVDQGIVLQEAMSSRSTINSQTDQGRTSAQRNKKGKKQQRKEMVDLRTLLIHCAQAVSVNNHTLASDILSIIRQHASTSRDDSQRLAFCLADCLEVRLAGTGSQLYRKLMAKRRNAVGILKVFHLCIEICPFLRAPYYFSNKTIIDVSKGKPRVHIIDFGICFGFQWPSLFEQLAKREGGPPKVRELQALSNPNQVFDQMNRVRMQDSDWLIMLACSIYLLNIREYHQNGKP</sequence>